<protein>
    <submittedName>
        <fullName evidence="1">Uncharacterized protein</fullName>
    </submittedName>
</protein>
<reference evidence="1" key="1">
    <citation type="journal article" date="2021" name="Proc. Natl. Acad. Sci. U.S.A.">
        <title>A Catalog of Tens of Thousands of Viruses from Human Metagenomes Reveals Hidden Associations with Chronic Diseases.</title>
        <authorList>
            <person name="Tisza M.J."/>
            <person name="Buck C.B."/>
        </authorList>
    </citation>
    <scope>NUCLEOTIDE SEQUENCE</scope>
    <source>
        <strain evidence="1">CtPNe1</strain>
    </source>
</reference>
<organism evidence="1">
    <name type="scientific">Bacteriophage sp</name>
    <dbReference type="NCBI Taxonomy" id="38018"/>
    <lineage>
        <taxon>Viruses</taxon>
    </lineage>
</organism>
<name>A0A8D9UIS8_9VIRU</name>
<proteinExistence type="predicted"/>
<sequence>MPCGFLYALEKGQYKYRKKLREQQKTQKAEVKKLWQM</sequence>
<evidence type="ECO:0000313" key="1">
    <source>
        <dbReference type="EMBL" id="DAD56923.1"/>
    </source>
</evidence>
<accession>A0A8D9UIS8</accession>
<dbReference type="EMBL" id="BK029947">
    <property type="protein sequence ID" value="DAD56923.1"/>
    <property type="molecule type" value="Genomic_DNA"/>
</dbReference>